<keyword evidence="2" id="KW-1185">Reference proteome</keyword>
<dbReference type="Proteomes" id="UP000828390">
    <property type="component" value="Unassembled WGS sequence"/>
</dbReference>
<evidence type="ECO:0000313" key="2">
    <source>
        <dbReference type="Proteomes" id="UP000828390"/>
    </source>
</evidence>
<dbReference type="EMBL" id="JAIWYP010000001">
    <property type="protein sequence ID" value="KAH3893568.1"/>
    <property type="molecule type" value="Genomic_DNA"/>
</dbReference>
<comment type="caution">
    <text evidence="1">The sequence shown here is derived from an EMBL/GenBank/DDBJ whole genome shotgun (WGS) entry which is preliminary data.</text>
</comment>
<evidence type="ECO:0000313" key="1">
    <source>
        <dbReference type="EMBL" id="KAH3893568.1"/>
    </source>
</evidence>
<reference evidence="1" key="1">
    <citation type="journal article" date="2019" name="bioRxiv">
        <title>The Genome of the Zebra Mussel, Dreissena polymorpha: A Resource for Invasive Species Research.</title>
        <authorList>
            <person name="McCartney M.A."/>
            <person name="Auch B."/>
            <person name="Kono T."/>
            <person name="Mallez S."/>
            <person name="Zhang Y."/>
            <person name="Obille A."/>
            <person name="Becker A."/>
            <person name="Abrahante J.E."/>
            <person name="Garbe J."/>
            <person name="Badalamenti J.P."/>
            <person name="Herman A."/>
            <person name="Mangelson H."/>
            <person name="Liachko I."/>
            <person name="Sullivan S."/>
            <person name="Sone E.D."/>
            <person name="Koren S."/>
            <person name="Silverstein K.A.T."/>
            <person name="Beckman K.B."/>
            <person name="Gohl D.M."/>
        </authorList>
    </citation>
    <scope>NUCLEOTIDE SEQUENCE</scope>
    <source>
        <strain evidence="1">Duluth1</strain>
        <tissue evidence="1">Whole animal</tissue>
    </source>
</reference>
<reference evidence="1" key="2">
    <citation type="submission" date="2020-11" db="EMBL/GenBank/DDBJ databases">
        <authorList>
            <person name="McCartney M.A."/>
            <person name="Auch B."/>
            <person name="Kono T."/>
            <person name="Mallez S."/>
            <person name="Becker A."/>
            <person name="Gohl D.M."/>
            <person name="Silverstein K.A.T."/>
            <person name="Koren S."/>
            <person name="Bechman K.B."/>
            <person name="Herman A."/>
            <person name="Abrahante J.E."/>
            <person name="Garbe J."/>
        </authorList>
    </citation>
    <scope>NUCLEOTIDE SEQUENCE</scope>
    <source>
        <strain evidence="1">Duluth1</strain>
        <tissue evidence="1">Whole animal</tissue>
    </source>
</reference>
<gene>
    <name evidence="1" type="ORF">DPMN_017716</name>
</gene>
<accession>A0A9D4NBX5</accession>
<name>A0A9D4NBX5_DREPO</name>
<organism evidence="1 2">
    <name type="scientific">Dreissena polymorpha</name>
    <name type="common">Zebra mussel</name>
    <name type="synonym">Mytilus polymorpha</name>
    <dbReference type="NCBI Taxonomy" id="45954"/>
    <lineage>
        <taxon>Eukaryota</taxon>
        <taxon>Metazoa</taxon>
        <taxon>Spiralia</taxon>
        <taxon>Lophotrochozoa</taxon>
        <taxon>Mollusca</taxon>
        <taxon>Bivalvia</taxon>
        <taxon>Autobranchia</taxon>
        <taxon>Heteroconchia</taxon>
        <taxon>Euheterodonta</taxon>
        <taxon>Imparidentia</taxon>
        <taxon>Neoheterodontei</taxon>
        <taxon>Myida</taxon>
        <taxon>Dreissenoidea</taxon>
        <taxon>Dreissenidae</taxon>
        <taxon>Dreissena</taxon>
    </lineage>
</organism>
<sequence>MEELSQFNMVLQHRAGRKHANADALSRIPEREGFAEGSCVIRSGDLPCGGCKHCQKTDLWDAFIEDVDDAVPLAQPTVQEVVCDLGTVTDEITEGGNGETCGVGGGEGVCEAVPLALPTVREVVRDIGMCTDASTEGGNG</sequence>
<dbReference type="AlphaFoldDB" id="A0A9D4NBX5"/>
<proteinExistence type="predicted"/>
<protein>
    <submittedName>
        <fullName evidence="1">Uncharacterized protein</fullName>
    </submittedName>
</protein>